<organism evidence="1">
    <name type="scientific">uncultured Poseidoniia archaeon</name>
    <dbReference type="NCBI Taxonomy" id="1697135"/>
    <lineage>
        <taxon>Archaea</taxon>
        <taxon>Methanobacteriati</taxon>
        <taxon>Thermoplasmatota</taxon>
        <taxon>Candidatus Poseidoniia</taxon>
        <taxon>environmental samples</taxon>
    </lineage>
</organism>
<dbReference type="AlphaFoldDB" id="A0A1B1TBK3"/>
<proteinExistence type="predicted"/>
<reference evidence="1" key="2">
    <citation type="journal article" date="2015" name="ISME J.">
        <title>A new class of marine Euryarchaeota group II from the Mediterranean deep chlorophyll maximum.</title>
        <authorList>
            <person name="Martin-Cuadrado A.B."/>
            <person name="Garcia-Heredia I."/>
            <person name="Molto A.G."/>
            <person name="Lopez-Ubeda R."/>
            <person name="Kimes N."/>
            <person name="Lopez-Garcia P."/>
            <person name="Moreira D."/>
            <person name="Rodriguez-Valera F."/>
        </authorList>
    </citation>
    <scope>NUCLEOTIDE SEQUENCE</scope>
</reference>
<sequence>MYSCTNMTSEQVDDLWQRLGDQLELLVSTNENLS</sequence>
<accession>A0A1B1TBK3</accession>
<name>A0A1B1TBK3_9ARCH</name>
<dbReference type="EMBL" id="KP211848">
    <property type="protein sequence ID" value="ANV79671.1"/>
    <property type="molecule type" value="Genomic_DNA"/>
</dbReference>
<reference evidence="1" key="1">
    <citation type="submission" date="2014-11" db="EMBL/GenBank/DDBJ databases">
        <authorList>
            <person name="Zhu J."/>
            <person name="Qi W."/>
            <person name="Song R."/>
        </authorList>
    </citation>
    <scope>NUCLEOTIDE SEQUENCE</scope>
</reference>
<evidence type="ECO:0000313" key="1">
    <source>
        <dbReference type="EMBL" id="ANV79671.1"/>
    </source>
</evidence>
<protein>
    <submittedName>
        <fullName evidence="1">Uncharacterized protein</fullName>
    </submittedName>
</protein>